<feature type="compositionally biased region" description="Basic residues" evidence="1">
    <location>
        <begin position="263"/>
        <end position="273"/>
    </location>
</feature>
<comment type="caution">
    <text evidence="2">The sequence shown here is derived from an EMBL/GenBank/DDBJ whole genome shotgun (WGS) entry which is preliminary data.</text>
</comment>
<proteinExistence type="predicted"/>
<feature type="region of interest" description="Disordered" evidence="1">
    <location>
        <begin position="132"/>
        <end position="158"/>
    </location>
</feature>
<feature type="compositionally biased region" description="Gly residues" evidence="1">
    <location>
        <begin position="207"/>
        <end position="245"/>
    </location>
</feature>
<evidence type="ECO:0000256" key="1">
    <source>
        <dbReference type="SAM" id="MobiDB-lite"/>
    </source>
</evidence>
<gene>
    <name evidence="2" type="ORF">HDK90DRAFT_463606</name>
</gene>
<organism evidence="2 3">
    <name type="scientific">Phyllosticta capitalensis</name>
    <dbReference type="NCBI Taxonomy" id="121624"/>
    <lineage>
        <taxon>Eukaryota</taxon>
        <taxon>Fungi</taxon>
        <taxon>Dikarya</taxon>
        <taxon>Ascomycota</taxon>
        <taxon>Pezizomycotina</taxon>
        <taxon>Dothideomycetes</taxon>
        <taxon>Dothideomycetes incertae sedis</taxon>
        <taxon>Botryosphaeriales</taxon>
        <taxon>Phyllostictaceae</taxon>
        <taxon>Phyllosticta</taxon>
    </lineage>
</organism>
<feature type="compositionally biased region" description="Basic residues" evidence="1">
    <location>
        <begin position="179"/>
        <end position="189"/>
    </location>
</feature>
<protein>
    <submittedName>
        <fullName evidence="2">Uncharacterized protein</fullName>
    </submittedName>
</protein>
<name>A0ABR1YUT1_9PEZI</name>
<evidence type="ECO:0000313" key="3">
    <source>
        <dbReference type="Proteomes" id="UP001492380"/>
    </source>
</evidence>
<sequence>MAMPIFDVCRAVPAAPPGTLAHHGQQPAQGLASLRAAPRPLAERGDAGSLREQQWTTTLVTCGKELERVDGEALPSQRAEGWSKAARRDLLAPFFRPVVAHPDAPPSYEDTLDDAPPDYTASDALATAKLETVDSDAPPPYTAHASTKPQSEQRQDDESFWGTLASKPLLDFSTTHGVREHKGKKKKKQVLASWADSDDEGKKNDGDGGGAGEAPNGDGGDNAAGGGDAGGGGDGGGGDDNNGGGGDDKKDDDDDWNMAPAGKKAKKKAKKKTPFAMLDDEEEDKPKEEEPPAEDGGGDAGAAMPGDDPPADPAPADANPDDEWGTVGKKKKGKKGKVSLVFHFCLKAWLREEQAGRWLHAQC</sequence>
<dbReference type="EMBL" id="JBBWRZ010000003">
    <property type="protein sequence ID" value="KAK8239953.1"/>
    <property type="molecule type" value="Genomic_DNA"/>
</dbReference>
<feature type="region of interest" description="Disordered" evidence="1">
    <location>
        <begin position="175"/>
        <end position="335"/>
    </location>
</feature>
<reference evidence="2 3" key="1">
    <citation type="submission" date="2024-04" db="EMBL/GenBank/DDBJ databases">
        <title>Phyllosticta paracitricarpa is synonymous to the EU quarantine fungus P. citricarpa based on phylogenomic analyses.</title>
        <authorList>
            <consortium name="Lawrence Berkeley National Laboratory"/>
            <person name="Van Ingen-Buijs V.A."/>
            <person name="Van Westerhoven A.C."/>
            <person name="Haridas S."/>
            <person name="Skiadas P."/>
            <person name="Martin F."/>
            <person name="Groenewald J.Z."/>
            <person name="Crous P.W."/>
            <person name="Seidl M.F."/>
        </authorList>
    </citation>
    <scope>NUCLEOTIDE SEQUENCE [LARGE SCALE GENOMIC DNA]</scope>
    <source>
        <strain evidence="2 3">CBS 123374</strain>
    </source>
</reference>
<dbReference type="Proteomes" id="UP001492380">
    <property type="component" value="Unassembled WGS sequence"/>
</dbReference>
<keyword evidence="3" id="KW-1185">Reference proteome</keyword>
<evidence type="ECO:0000313" key="2">
    <source>
        <dbReference type="EMBL" id="KAK8239953.1"/>
    </source>
</evidence>
<accession>A0ABR1YUT1</accession>